<feature type="binding site" evidence="11">
    <location>
        <position position="132"/>
    </location>
    <ligand>
        <name>D-threo-isocitrate</name>
        <dbReference type="ChEBI" id="CHEBI:15562"/>
    </ligand>
</feature>
<dbReference type="PIRSF" id="PIRSF000108">
    <property type="entry name" value="IDH_NADP"/>
    <property type="match status" value="1"/>
</dbReference>
<evidence type="ECO:0000256" key="10">
    <source>
        <dbReference type="PIRSR" id="PIRSR000108-1"/>
    </source>
</evidence>
<dbReference type="Proteomes" id="UP000297273">
    <property type="component" value="Unassembled WGS sequence"/>
</dbReference>
<evidence type="ECO:0000256" key="11">
    <source>
        <dbReference type="PIRSR" id="PIRSR000108-2"/>
    </source>
</evidence>
<dbReference type="SMART" id="SM01329">
    <property type="entry name" value="Iso_dh"/>
    <property type="match status" value="1"/>
</dbReference>
<dbReference type="PANTHER" id="PTHR11822:SF21">
    <property type="entry name" value="ISOCITRATE DEHYDROGENASE [NADP], MITOCHONDRIAL"/>
    <property type="match status" value="1"/>
</dbReference>
<evidence type="ECO:0000313" key="16">
    <source>
        <dbReference type="EMBL" id="TGL41698.1"/>
    </source>
</evidence>
<feature type="binding site" evidence="13">
    <location>
        <position position="258"/>
    </location>
    <ligand>
        <name>NADP(+)</name>
        <dbReference type="ChEBI" id="CHEBI:58349"/>
    </ligand>
</feature>
<evidence type="ECO:0000313" key="18">
    <source>
        <dbReference type="Proteomes" id="UP000297946"/>
    </source>
</evidence>
<comment type="similarity">
    <text evidence="2 9">Belongs to the isocitrate and isopropylmalate dehydrogenases family.</text>
</comment>
<dbReference type="Proteomes" id="UP000297946">
    <property type="component" value="Unassembled WGS sequence"/>
</dbReference>
<sequence length="398" mass="44792">MAKIKVKTPLVELDGDEMTRIIWKEIKDRFIHPYLDIELDYYDLGVEYRDKTEDKVTVDSANAILKYGVGVKCATITPNQDRVKEYSLKKEWKSPNGTIRSILDGTVFRKPIIVNNIPSGVRSWEKPIVVGRHAFGDLYKDTELYIPEAGKVEIVFTSKDGKEKERVTINDFDGPGVVMGQFNLDKSIYSFAEACFNYAISEKINVWFATKDTISKKYHARFRAIFDEVSTRRAAELKAAGIEYWYYLIDDAVAQIVKNPGGMLWALMNYDGDVMSDMVASGFGSLGLMTSVLVSPDGKFEYEAAHGTVTRHYRQYQKGETTSTNSVASIFAWTGALAKRGELDGTPDVVAFAHKLEKAVIDTIQAGEMTKDLVLLTTTKGPKQLDTFQFMEAIQKRL</sequence>
<dbReference type="EMBL" id="RQER01000004">
    <property type="protein sequence ID" value="TGK02943.1"/>
    <property type="molecule type" value="Genomic_DNA"/>
</dbReference>
<feature type="binding site" evidence="11">
    <location>
        <position position="77"/>
    </location>
    <ligand>
        <name>D-threo-isocitrate</name>
        <dbReference type="ChEBI" id="CHEBI:15562"/>
    </ligand>
</feature>
<evidence type="ECO:0000256" key="6">
    <source>
        <dbReference type="ARBA" id="ARBA00022857"/>
    </source>
</evidence>
<gene>
    <name evidence="15" type="ORF">EHO57_06450</name>
    <name evidence="16" type="ORF">EHQ53_05615</name>
</gene>
<evidence type="ECO:0000256" key="5">
    <source>
        <dbReference type="ARBA" id="ARBA00022842"/>
    </source>
</evidence>
<reference evidence="16" key="1">
    <citation type="submission" date="2018-10" db="EMBL/GenBank/DDBJ databases">
        <authorList>
            <person name="Vincent A.T."/>
            <person name="Schiettekatte O."/>
            <person name="Bourhy P."/>
            <person name="Veyrier F.J."/>
            <person name="Picardeau M."/>
        </authorList>
    </citation>
    <scope>NUCLEOTIDE SEQUENCE</scope>
    <source>
        <strain evidence="16">201702690</strain>
    </source>
</reference>
<evidence type="ECO:0000256" key="7">
    <source>
        <dbReference type="ARBA" id="ARBA00023002"/>
    </source>
</evidence>
<keyword evidence="8 9" id="KW-0464">Manganese</keyword>
<evidence type="ECO:0000256" key="13">
    <source>
        <dbReference type="PIRSR" id="PIRSR000108-4"/>
    </source>
</evidence>
<dbReference type="FunFam" id="3.40.718.10:FF:000017">
    <property type="entry name" value="Isocitrate dehydrogenase [NADP]"/>
    <property type="match status" value="1"/>
</dbReference>
<dbReference type="EC" id="1.1.1.42" evidence="9"/>
<dbReference type="InterPro" id="IPR024084">
    <property type="entry name" value="IsoPropMal-DH-like_dom"/>
</dbReference>
<dbReference type="GO" id="GO:0000287">
    <property type="term" value="F:magnesium ion binding"/>
    <property type="evidence" value="ECO:0007669"/>
    <property type="project" value="InterPro"/>
</dbReference>
<feature type="binding site" evidence="13">
    <location>
        <begin position="75"/>
        <end position="77"/>
    </location>
    <ligand>
        <name>NADP(+)</name>
        <dbReference type="ChEBI" id="CHEBI:58349"/>
    </ligand>
</feature>
<keyword evidence="17" id="KW-1185">Reference proteome</keyword>
<dbReference type="InterPro" id="IPR004790">
    <property type="entry name" value="Isocitrate_DH_NADP"/>
</dbReference>
<evidence type="ECO:0000313" key="15">
    <source>
        <dbReference type="EMBL" id="TGK02943.1"/>
    </source>
</evidence>
<comment type="caution">
    <text evidence="15">The sequence shown here is derived from an EMBL/GenBank/DDBJ whole genome shotgun (WGS) entry which is preliminary data.</text>
</comment>
<evidence type="ECO:0000313" key="17">
    <source>
        <dbReference type="Proteomes" id="UP000297273"/>
    </source>
</evidence>
<evidence type="ECO:0000256" key="1">
    <source>
        <dbReference type="ARBA" id="ARBA00001936"/>
    </source>
</evidence>
<comment type="catalytic activity">
    <reaction evidence="9">
        <text>D-threo-isocitrate + NADP(+) = 2-oxoglutarate + CO2 + NADPH</text>
        <dbReference type="Rhea" id="RHEA:19629"/>
        <dbReference type="ChEBI" id="CHEBI:15562"/>
        <dbReference type="ChEBI" id="CHEBI:16526"/>
        <dbReference type="ChEBI" id="CHEBI:16810"/>
        <dbReference type="ChEBI" id="CHEBI:57783"/>
        <dbReference type="ChEBI" id="CHEBI:58349"/>
        <dbReference type="EC" id="1.1.1.42"/>
    </reaction>
</comment>
<dbReference type="RefSeq" id="WP_135643948.1">
    <property type="nucleotide sequence ID" value="NZ_RQER01000004.1"/>
</dbReference>
<comment type="cofactor">
    <cofactor evidence="1">
        <name>Mn(2+)</name>
        <dbReference type="ChEBI" id="CHEBI:29035"/>
    </cofactor>
</comment>
<dbReference type="PROSITE" id="PS00470">
    <property type="entry name" value="IDH_IMDH"/>
    <property type="match status" value="1"/>
</dbReference>
<keyword evidence="5 9" id="KW-0460">Magnesium</keyword>
<dbReference type="Gene3D" id="3.40.718.10">
    <property type="entry name" value="Isopropylmalate Dehydrogenase"/>
    <property type="match status" value="1"/>
</dbReference>
<evidence type="ECO:0000256" key="3">
    <source>
        <dbReference type="ARBA" id="ARBA00022532"/>
    </source>
</evidence>
<reference evidence="15 18" key="2">
    <citation type="journal article" date="2019" name="PLoS Negl. Trop. Dis.">
        <title>Revisiting the worldwide diversity of Leptospira species in the environment.</title>
        <authorList>
            <person name="Vincent A.T."/>
            <person name="Schiettekatte O."/>
            <person name="Bourhy P."/>
            <person name="Veyrier F.J."/>
            <person name="Picardeau M."/>
        </authorList>
    </citation>
    <scope>NUCLEOTIDE SEQUENCE [LARGE SCALE GENOMIC DNA]</scope>
    <source>
        <strain evidence="16">201702690</strain>
        <strain evidence="15 18">SSW18</strain>
    </source>
</reference>
<dbReference type="InterPro" id="IPR019818">
    <property type="entry name" value="IsoCit/isopropylmalate_DH_CS"/>
</dbReference>
<feature type="binding site" evidence="13">
    <location>
        <position position="82"/>
    </location>
    <ligand>
        <name>NADP(+)</name>
        <dbReference type="ChEBI" id="CHEBI:58349"/>
    </ligand>
</feature>
<dbReference type="GO" id="GO:0006102">
    <property type="term" value="P:isocitrate metabolic process"/>
    <property type="evidence" value="ECO:0007669"/>
    <property type="project" value="UniProtKB-UniRule"/>
</dbReference>
<keyword evidence="6 9" id="KW-0521">NADP</keyword>
<evidence type="ECO:0000256" key="9">
    <source>
        <dbReference type="PIRNR" id="PIRNR000108"/>
    </source>
</evidence>
<feature type="binding site" evidence="13">
    <location>
        <begin position="307"/>
        <end position="312"/>
    </location>
    <ligand>
        <name>NADP(+)</name>
        <dbReference type="ChEBI" id="CHEBI:58349"/>
    </ligand>
</feature>
<feature type="binding site" evidence="12">
    <location>
        <position position="273"/>
    </location>
    <ligand>
        <name>Mn(2+)</name>
        <dbReference type="ChEBI" id="CHEBI:29035"/>
    </ligand>
</feature>
<dbReference type="GO" id="GO:0006099">
    <property type="term" value="P:tricarboxylic acid cycle"/>
    <property type="evidence" value="ECO:0007669"/>
    <property type="project" value="UniProtKB-KW"/>
</dbReference>
<evidence type="ECO:0000256" key="12">
    <source>
        <dbReference type="PIRSR" id="PIRSR000108-3"/>
    </source>
</evidence>
<accession>A0A5F1ZV28</accession>
<dbReference type="EMBL" id="RQGC01000004">
    <property type="protein sequence ID" value="TGL41698.1"/>
    <property type="molecule type" value="Genomic_DNA"/>
</dbReference>
<feature type="binding site" evidence="13">
    <location>
        <position position="325"/>
    </location>
    <ligand>
        <name>NADP(+)</name>
        <dbReference type="ChEBI" id="CHEBI:58349"/>
    </ligand>
</feature>
<dbReference type="NCBIfam" id="NF006156">
    <property type="entry name" value="PRK08299.1"/>
    <property type="match status" value="1"/>
</dbReference>
<dbReference type="Pfam" id="PF00180">
    <property type="entry name" value="Iso_dh"/>
    <property type="match status" value="1"/>
</dbReference>
<evidence type="ECO:0000256" key="8">
    <source>
        <dbReference type="ARBA" id="ARBA00023211"/>
    </source>
</evidence>
<dbReference type="OrthoDB" id="9765655at2"/>
<feature type="site" description="Critical for catalysis" evidence="10">
    <location>
        <position position="139"/>
    </location>
</feature>
<feature type="site" description="Critical for catalysis" evidence="10">
    <location>
        <position position="211"/>
    </location>
</feature>
<proteinExistence type="inferred from homology"/>
<dbReference type="GO" id="GO:0051287">
    <property type="term" value="F:NAD binding"/>
    <property type="evidence" value="ECO:0007669"/>
    <property type="project" value="InterPro"/>
</dbReference>
<protein>
    <recommendedName>
        <fullName evidence="9">Isocitrate dehydrogenase [NADP]</fullName>
        <ecNumber evidence="9">1.1.1.42</ecNumber>
    </recommendedName>
</protein>
<dbReference type="SUPFAM" id="SSF53659">
    <property type="entry name" value="Isocitrate/Isopropylmalate dehydrogenase-like"/>
    <property type="match status" value="1"/>
</dbReference>
<organism evidence="15 18">
    <name type="scientific">Leptospira langatensis</name>
    <dbReference type="NCBI Taxonomy" id="2484983"/>
    <lineage>
        <taxon>Bacteria</taxon>
        <taxon>Pseudomonadati</taxon>
        <taxon>Spirochaetota</taxon>
        <taxon>Spirochaetia</taxon>
        <taxon>Leptospirales</taxon>
        <taxon>Leptospiraceae</taxon>
        <taxon>Leptospira</taxon>
    </lineage>
</organism>
<feature type="domain" description="Isopropylmalate dehydrogenase-like" evidence="14">
    <location>
        <begin position="9"/>
        <end position="394"/>
    </location>
</feature>
<dbReference type="PANTHER" id="PTHR11822">
    <property type="entry name" value="NADP-SPECIFIC ISOCITRATE DEHYDROGENASE"/>
    <property type="match status" value="1"/>
</dbReference>
<evidence type="ECO:0000256" key="4">
    <source>
        <dbReference type="ARBA" id="ARBA00022723"/>
    </source>
</evidence>
<comment type="cofactor">
    <cofactor evidence="9 12">
        <name>Mg(2+)</name>
        <dbReference type="ChEBI" id="CHEBI:18420"/>
    </cofactor>
    <cofactor evidence="9 12">
        <name>Mn(2+)</name>
        <dbReference type="ChEBI" id="CHEBI:29035"/>
    </cofactor>
    <text evidence="9 12">Binds 1 Mg(2+) or Mn(2+) ion per subunit.</text>
</comment>
<dbReference type="NCBIfam" id="TIGR00127">
    <property type="entry name" value="nadp_idh_euk"/>
    <property type="match status" value="1"/>
</dbReference>
<keyword evidence="4 9" id="KW-0479">Metal-binding</keyword>
<dbReference type="GO" id="GO:0004450">
    <property type="term" value="F:isocitrate dehydrogenase (NADP+) activity"/>
    <property type="evidence" value="ECO:0007669"/>
    <property type="project" value="UniProtKB-UniRule"/>
</dbReference>
<feature type="binding site" evidence="11">
    <location>
        <position position="109"/>
    </location>
    <ligand>
        <name>D-threo-isocitrate</name>
        <dbReference type="ChEBI" id="CHEBI:15562"/>
    </ligand>
</feature>
<keyword evidence="7 9" id="KW-0560">Oxidoreductase</keyword>
<dbReference type="AlphaFoldDB" id="A0A5F1ZV28"/>
<evidence type="ECO:0000259" key="14">
    <source>
        <dbReference type="SMART" id="SM01329"/>
    </source>
</evidence>
<evidence type="ECO:0000256" key="2">
    <source>
        <dbReference type="ARBA" id="ARBA00007769"/>
    </source>
</evidence>
<keyword evidence="3 9" id="KW-0816">Tricarboxylic acid cycle</keyword>
<name>A0A5F1ZV28_9LEPT</name>
<feature type="binding site" evidence="12">
    <location>
        <position position="250"/>
    </location>
    <ligand>
        <name>Mn(2+)</name>
        <dbReference type="ChEBI" id="CHEBI:29035"/>
    </ligand>
</feature>
<feature type="binding site" evidence="11">
    <location>
        <begin position="94"/>
        <end position="100"/>
    </location>
    <ligand>
        <name>D-threo-isocitrate</name>
        <dbReference type="ChEBI" id="CHEBI:15562"/>
    </ligand>
</feature>